<dbReference type="SUPFAM" id="SSF50475">
    <property type="entry name" value="FMN-binding split barrel"/>
    <property type="match status" value="1"/>
</dbReference>
<organism evidence="1 2">
    <name type="scientific">Sinomonas atrocyanea</name>
    <dbReference type="NCBI Taxonomy" id="37927"/>
    <lineage>
        <taxon>Bacteria</taxon>
        <taxon>Bacillati</taxon>
        <taxon>Actinomycetota</taxon>
        <taxon>Actinomycetes</taxon>
        <taxon>Micrococcales</taxon>
        <taxon>Micrococcaceae</taxon>
        <taxon>Sinomonas</taxon>
    </lineage>
</organism>
<gene>
    <name evidence="1" type="ORF">SA2016_3358</name>
</gene>
<dbReference type="EMBL" id="CP014518">
    <property type="protein sequence ID" value="AMM34020.1"/>
    <property type="molecule type" value="Genomic_DNA"/>
</dbReference>
<protein>
    <submittedName>
        <fullName evidence="1">Flavin-nucleotide-binding protein</fullName>
    </submittedName>
</protein>
<dbReference type="Proteomes" id="UP000070134">
    <property type="component" value="Chromosome"/>
</dbReference>
<dbReference type="Pfam" id="PF12900">
    <property type="entry name" value="Pyridox_ox_2"/>
    <property type="match status" value="1"/>
</dbReference>
<dbReference type="STRING" id="37927.SA2016_3358"/>
<reference evidence="1 2" key="1">
    <citation type="submission" date="2016-02" db="EMBL/GenBank/DDBJ databases">
        <title>Complete genome of Sinomonas atrocyanea KCTC 3377.</title>
        <authorList>
            <person name="Kim K.M."/>
        </authorList>
    </citation>
    <scope>NUCLEOTIDE SEQUENCE [LARGE SCALE GENOMIC DNA]</scope>
    <source>
        <strain evidence="1 2">KCTC 3377</strain>
    </source>
</reference>
<dbReference type="KEGG" id="satk:SA2016_3358"/>
<proteinExistence type="predicted"/>
<accession>A0A127A3K4</accession>
<dbReference type="Gene3D" id="2.30.110.10">
    <property type="entry name" value="Electron Transport, Fmn-binding Protein, Chain A"/>
    <property type="match status" value="1"/>
</dbReference>
<evidence type="ECO:0000313" key="1">
    <source>
        <dbReference type="EMBL" id="AMM34020.1"/>
    </source>
</evidence>
<dbReference type="PATRIC" id="fig|37927.3.peg.3447"/>
<sequence length="159" mass="17599">MSSHETSAPSEGVRSLSPEDAWERARTMVVGRIAFSSDERLELFPINYLVDRGTVLFRTAPGTKLAASLGRLQVVFEVDGYEPELNEAWSVVVHGALEPVLDTAEIVEAVSLPLFPWQSGEKAFFVRIVPSQITGRQFPVADPSHWVSQFTGVRRAQSE</sequence>
<dbReference type="AlphaFoldDB" id="A0A127A3K4"/>
<dbReference type="InterPro" id="IPR024747">
    <property type="entry name" value="Pyridox_Oxase-rel"/>
</dbReference>
<dbReference type="RefSeq" id="WP_066500239.1">
    <property type="nucleotide sequence ID" value="NZ_BJMO01000050.1"/>
</dbReference>
<dbReference type="OrthoDB" id="7062584at2"/>
<name>A0A127A3K4_9MICC</name>
<keyword evidence="2" id="KW-1185">Reference proteome</keyword>
<evidence type="ECO:0000313" key="2">
    <source>
        <dbReference type="Proteomes" id="UP000070134"/>
    </source>
</evidence>
<dbReference type="InterPro" id="IPR012349">
    <property type="entry name" value="Split_barrel_FMN-bd"/>
</dbReference>